<sequence length="64" mass="7276">MLSQLQHMYRVRIDHIGKKKKKKLGPDLSIFKSHSSGLLVPGSALRPLKTRFTEQVQITPYNAS</sequence>
<reference evidence="1 2" key="1">
    <citation type="journal article" date="2019" name="Appl. Microbiol. Biotechnol.">
        <title>Genome sequence of Isaria javanica and comparative genome analysis insights into family S53 peptidase evolution in fungal entomopathogens.</title>
        <authorList>
            <person name="Lin R."/>
            <person name="Zhang X."/>
            <person name="Xin B."/>
            <person name="Zou M."/>
            <person name="Gao Y."/>
            <person name="Qin F."/>
            <person name="Hu Q."/>
            <person name="Xie B."/>
            <person name="Cheng X."/>
        </authorList>
    </citation>
    <scope>NUCLEOTIDE SEQUENCE [LARGE SCALE GENOMIC DNA]</scope>
    <source>
        <strain evidence="1 2">IJ1G</strain>
    </source>
</reference>
<dbReference type="AlphaFoldDB" id="A0A545VAY3"/>
<dbReference type="Proteomes" id="UP000315783">
    <property type="component" value="Unassembled WGS sequence"/>
</dbReference>
<accession>A0A545VAY3</accession>
<organism evidence="1 2">
    <name type="scientific">Cordyceps javanica</name>
    <dbReference type="NCBI Taxonomy" id="43265"/>
    <lineage>
        <taxon>Eukaryota</taxon>
        <taxon>Fungi</taxon>
        <taxon>Dikarya</taxon>
        <taxon>Ascomycota</taxon>
        <taxon>Pezizomycotina</taxon>
        <taxon>Sordariomycetes</taxon>
        <taxon>Hypocreomycetidae</taxon>
        <taxon>Hypocreales</taxon>
        <taxon>Cordycipitaceae</taxon>
        <taxon>Cordyceps</taxon>
    </lineage>
</organism>
<gene>
    <name evidence="1" type="ORF">IF1G_02977</name>
</gene>
<proteinExistence type="predicted"/>
<keyword evidence="2" id="KW-1185">Reference proteome</keyword>
<comment type="caution">
    <text evidence="1">The sequence shown here is derived from an EMBL/GenBank/DDBJ whole genome shotgun (WGS) entry which is preliminary data.</text>
</comment>
<evidence type="ECO:0000313" key="2">
    <source>
        <dbReference type="Proteomes" id="UP000315783"/>
    </source>
</evidence>
<protein>
    <submittedName>
        <fullName evidence="1">Uncharacterized protein</fullName>
    </submittedName>
</protein>
<name>A0A545VAY3_9HYPO</name>
<dbReference type="EMBL" id="SPUK01000003">
    <property type="protein sequence ID" value="TQV98897.1"/>
    <property type="molecule type" value="Genomic_DNA"/>
</dbReference>
<evidence type="ECO:0000313" key="1">
    <source>
        <dbReference type="EMBL" id="TQV98897.1"/>
    </source>
</evidence>